<dbReference type="GO" id="GO:0046872">
    <property type="term" value="F:metal ion binding"/>
    <property type="evidence" value="ECO:0007669"/>
    <property type="project" value="UniProtKB-KW"/>
</dbReference>
<keyword evidence="4 5" id="KW-0560">Oxidoreductase</keyword>
<evidence type="ECO:0000259" key="6">
    <source>
        <dbReference type="PROSITE" id="PS51790"/>
    </source>
</evidence>
<dbReference type="Gene3D" id="2.170.150.20">
    <property type="entry name" value="Peptide methionine sulfoxide reductase"/>
    <property type="match status" value="1"/>
</dbReference>
<dbReference type="InterPro" id="IPR011057">
    <property type="entry name" value="Mss4-like_sf"/>
</dbReference>
<dbReference type="Proteomes" id="UP001305647">
    <property type="component" value="Unassembled WGS sequence"/>
</dbReference>
<keyword evidence="3 5" id="KW-0862">Zinc</keyword>
<comment type="caution">
    <text evidence="7">The sequence shown here is derived from an EMBL/GenBank/DDBJ whole genome shotgun (WGS) entry which is preliminary data.</text>
</comment>
<keyword evidence="8" id="KW-1185">Reference proteome</keyword>
<accession>A0AAN6Q7Z4</accession>
<evidence type="ECO:0000256" key="3">
    <source>
        <dbReference type="ARBA" id="ARBA00022833"/>
    </source>
</evidence>
<dbReference type="InterPro" id="IPR002579">
    <property type="entry name" value="Met_Sox_Rdtase_MsrB_dom"/>
</dbReference>
<keyword evidence="2 5" id="KW-0479">Metal-binding</keyword>
<evidence type="ECO:0000256" key="2">
    <source>
        <dbReference type="ARBA" id="ARBA00022723"/>
    </source>
</evidence>
<dbReference type="GO" id="GO:0006979">
    <property type="term" value="P:response to oxidative stress"/>
    <property type="evidence" value="ECO:0007669"/>
    <property type="project" value="InterPro"/>
</dbReference>
<comment type="similarity">
    <text evidence="1 5">Belongs to the MsrB Met sulfoxide reductase family.</text>
</comment>
<dbReference type="GO" id="GO:0030091">
    <property type="term" value="P:protein repair"/>
    <property type="evidence" value="ECO:0007669"/>
    <property type="project" value="InterPro"/>
</dbReference>
<dbReference type="EMBL" id="MU863625">
    <property type="protein sequence ID" value="KAK4105240.1"/>
    <property type="molecule type" value="Genomic_DNA"/>
</dbReference>
<feature type="domain" description="MsrB" evidence="6">
    <location>
        <begin position="68"/>
        <end position="192"/>
    </location>
</feature>
<evidence type="ECO:0000256" key="1">
    <source>
        <dbReference type="ARBA" id="ARBA00007174"/>
    </source>
</evidence>
<dbReference type="InterPro" id="IPR028427">
    <property type="entry name" value="Met_Sox_Rdtase_MsrB"/>
</dbReference>
<dbReference type="Pfam" id="PF01641">
    <property type="entry name" value="SelR"/>
    <property type="match status" value="1"/>
</dbReference>
<keyword evidence="5" id="KW-0732">Signal</keyword>
<evidence type="ECO:0000256" key="5">
    <source>
        <dbReference type="RuleBase" id="RU365044"/>
    </source>
</evidence>
<comment type="cofactor">
    <cofactor evidence="5">
        <name>Zn(2+)</name>
        <dbReference type="ChEBI" id="CHEBI:29105"/>
    </cofactor>
    <text evidence="5">Binds 1 zinc ion per subunit.</text>
</comment>
<dbReference type="NCBIfam" id="TIGR00357">
    <property type="entry name" value="peptide-methionine (R)-S-oxide reductase MsrB"/>
    <property type="match status" value="1"/>
</dbReference>
<dbReference type="GO" id="GO:0033743">
    <property type="term" value="F:peptide-methionine (R)-S-oxide reductase activity"/>
    <property type="evidence" value="ECO:0007669"/>
    <property type="project" value="UniProtKB-EC"/>
</dbReference>
<dbReference type="SUPFAM" id="SSF51316">
    <property type="entry name" value="Mss4-like"/>
    <property type="match status" value="1"/>
</dbReference>
<comment type="catalytic activity">
    <reaction evidence="5">
        <text>L-methionyl-[protein] + [thioredoxin]-disulfide + H2O = L-methionyl-(R)-S-oxide-[protein] + [thioredoxin]-dithiol</text>
        <dbReference type="Rhea" id="RHEA:24164"/>
        <dbReference type="Rhea" id="RHEA-COMP:10698"/>
        <dbReference type="Rhea" id="RHEA-COMP:10700"/>
        <dbReference type="Rhea" id="RHEA-COMP:12313"/>
        <dbReference type="Rhea" id="RHEA-COMP:12314"/>
        <dbReference type="ChEBI" id="CHEBI:15377"/>
        <dbReference type="ChEBI" id="CHEBI:16044"/>
        <dbReference type="ChEBI" id="CHEBI:29950"/>
        <dbReference type="ChEBI" id="CHEBI:45764"/>
        <dbReference type="ChEBI" id="CHEBI:50058"/>
        <dbReference type="EC" id="1.8.4.12"/>
    </reaction>
</comment>
<evidence type="ECO:0000313" key="8">
    <source>
        <dbReference type="Proteomes" id="UP001305647"/>
    </source>
</evidence>
<evidence type="ECO:0000256" key="4">
    <source>
        <dbReference type="ARBA" id="ARBA00023002"/>
    </source>
</evidence>
<dbReference type="AlphaFoldDB" id="A0AAN6Q7Z4"/>
<dbReference type="EC" id="1.8.4.12" evidence="5"/>
<sequence>MNSRLLRILLTLTRPTAAFRSAAPRPPCTNRTLKSMPTIPFFGTLFGTSSASNTNKNTMTSFPDERTTDEWRAVLSPEQFRILREKGTEPPSSGQYDKHYPSQGTYGCAGCGAPLYRAQHKFSSGCGWPAYFDSITGAVVRHEDRSLGMLRTEIVCANCGGHLGHVFKGEGFPTPTDERHCVNSVSLTFREGEEEGVRKGQGKGE</sequence>
<dbReference type="PANTHER" id="PTHR46081:SF8">
    <property type="entry name" value="PEPTIDE METHIONINE SULFOXIDE REDUCTASE 2"/>
    <property type="match status" value="1"/>
</dbReference>
<organism evidence="7 8">
    <name type="scientific">Parathielavia hyrcaniae</name>
    <dbReference type="NCBI Taxonomy" id="113614"/>
    <lineage>
        <taxon>Eukaryota</taxon>
        <taxon>Fungi</taxon>
        <taxon>Dikarya</taxon>
        <taxon>Ascomycota</taxon>
        <taxon>Pezizomycotina</taxon>
        <taxon>Sordariomycetes</taxon>
        <taxon>Sordariomycetidae</taxon>
        <taxon>Sordariales</taxon>
        <taxon>Chaetomiaceae</taxon>
        <taxon>Parathielavia</taxon>
    </lineage>
</organism>
<protein>
    <recommendedName>
        <fullName evidence="5">Peptide-methionine (R)-S-oxide reductase</fullName>
        <ecNumber evidence="5">1.8.4.12</ecNumber>
    </recommendedName>
</protein>
<dbReference type="PANTHER" id="PTHR46081">
    <property type="entry name" value="PEPTIDE METHIONINE SULFOXIDE REDUCTASE 2"/>
    <property type="match status" value="1"/>
</dbReference>
<gene>
    <name evidence="7" type="ORF">N658DRAFT_440171</name>
</gene>
<evidence type="ECO:0000313" key="7">
    <source>
        <dbReference type="EMBL" id="KAK4105240.1"/>
    </source>
</evidence>
<dbReference type="PROSITE" id="PS51790">
    <property type="entry name" value="MSRB"/>
    <property type="match status" value="1"/>
</dbReference>
<feature type="signal peptide" evidence="5">
    <location>
        <begin position="1"/>
        <end position="18"/>
    </location>
</feature>
<feature type="chain" id="PRO_5042668046" description="Peptide-methionine (R)-S-oxide reductase" evidence="5">
    <location>
        <begin position="19"/>
        <end position="205"/>
    </location>
</feature>
<reference evidence="7" key="1">
    <citation type="journal article" date="2023" name="Mol. Phylogenet. Evol.">
        <title>Genome-scale phylogeny and comparative genomics of the fungal order Sordariales.</title>
        <authorList>
            <person name="Hensen N."/>
            <person name="Bonometti L."/>
            <person name="Westerberg I."/>
            <person name="Brannstrom I.O."/>
            <person name="Guillou S."/>
            <person name="Cros-Aarteil S."/>
            <person name="Calhoun S."/>
            <person name="Haridas S."/>
            <person name="Kuo A."/>
            <person name="Mondo S."/>
            <person name="Pangilinan J."/>
            <person name="Riley R."/>
            <person name="LaButti K."/>
            <person name="Andreopoulos B."/>
            <person name="Lipzen A."/>
            <person name="Chen C."/>
            <person name="Yan M."/>
            <person name="Daum C."/>
            <person name="Ng V."/>
            <person name="Clum A."/>
            <person name="Steindorff A."/>
            <person name="Ohm R.A."/>
            <person name="Martin F."/>
            <person name="Silar P."/>
            <person name="Natvig D.O."/>
            <person name="Lalanne C."/>
            <person name="Gautier V."/>
            <person name="Ament-Velasquez S.L."/>
            <person name="Kruys A."/>
            <person name="Hutchinson M.I."/>
            <person name="Powell A.J."/>
            <person name="Barry K."/>
            <person name="Miller A.N."/>
            <person name="Grigoriev I.V."/>
            <person name="Debuchy R."/>
            <person name="Gladieux P."/>
            <person name="Hiltunen Thoren M."/>
            <person name="Johannesson H."/>
        </authorList>
    </citation>
    <scope>NUCLEOTIDE SEQUENCE</scope>
    <source>
        <strain evidence="7">CBS 757.83</strain>
    </source>
</reference>
<reference evidence="7" key="2">
    <citation type="submission" date="2023-05" db="EMBL/GenBank/DDBJ databases">
        <authorList>
            <consortium name="Lawrence Berkeley National Laboratory"/>
            <person name="Steindorff A."/>
            <person name="Hensen N."/>
            <person name="Bonometti L."/>
            <person name="Westerberg I."/>
            <person name="Brannstrom I.O."/>
            <person name="Guillou S."/>
            <person name="Cros-Aarteil S."/>
            <person name="Calhoun S."/>
            <person name="Haridas S."/>
            <person name="Kuo A."/>
            <person name="Mondo S."/>
            <person name="Pangilinan J."/>
            <person name="Riley R."/>
            <person name="Labutti K."/>
            <person name="Andreopoulos B."/>
            <person name="Lipzen A."/>
            <person name="Chen C."/>
            <person name="Yanf M."/>
            <person name="Daum C."/>
            <person name="Ng V."/>
            <person name="Clum A."/>
            <person name="Ohm R."/>
            <person name="Martin F."/>
            <person name="Silar P."/>
            <person name="Natvig D."/>
            <person name="Lalanne C."/>
            <person name="Gautier V."/>
            <person name="Ament-Velasquez S.L."/>
            <person name="Kruys A."/>
            <person name="Hutchinson M.I."/>
            <person name="Powell A.J."/>
            <person name="Barry K."/>
            <person name="Miller A.N."/>
            <person name="Grigoriev I.V."/>
            <person name="Debuchy R."/>
            <person name="Gladieux P."/>
            <person name="Thoren M.H."/>
            <person name="Johannesson H."/>
        </authorList>
    </citation>
    <scope>NUCLEOTIDE SEQUENCE</scope>
    <source>
        <strain evidence="7">CBS 757.83</strain>
    </source>
</reference>
<proteinExistence type="inferred from homology"/>
<name>A0AAN6Q7Z4_9PEZI</name>